<organism evidence="3 4">
    <name type="scientific">Spinacia oleracea</name>
    <name type="common">Spinach</name>
    <dbReference type="NCBI Taxonomy" id="3562"/>
    <lineage>
        <taxon>Eukaryota</taxon>
        <taxon>Viridiplantae</taxon>
        <taxon>Streptophyta</taxon>
        <taxon>Embryophyta</taxon>
        <taxon>Tracheophyta</taxon>
        <taxon>Spermatophyta</taxon>
        <taxon>Magnoliopsida</taxon>
        <taxon>eudicotyledons</taxon>
        <taxon>Gunneridae</taxon>
        <taxon>Pentapetalae</taxon>
        <taxon>Caryophyllales</taxon>
        <taxon>Chenopodiaceae</taxon>
        <taxon>Chenopodioideae</taxon>
        <taxon>Anserineae</taxon>
        <taxon>Spinacia</taxon>
    </lineage>
</organism>
<dbReference type="KEGG" id="soe:110792434"/>
<evidence type="ECO:0000313" key="4">
    <source>
        <dbReference type="RefSeq" id="XP_021852926.1"/>
    </source>
</evidence>
<dbReference type="Pfam" id="PF02458">
    <property type="entry name" value="Transferase"/>
    <property type="match status" value="1"/>
</dbReference>
<keyword evidence="3" id="KW-1185">Reference proteome</keyword>
<accession>A0A9R0JZJ7</accession>
<protein>
    <submittedName>
        <fullName evidence="4">Benzyl alcohol O-benzoyltransferase</fullName>
    </submittedName>
</protein>
<evidence type="ECO:0000256" key="2">
    <source>
        <dbReference type="ARBA" id="ARBA00022679"/>
    </source>
</evidence>
<evidence type="ECO:0000313" key="3">
    <source>
        <dbReference type="Proteomes" id="UP000813463"/>
    </source>
</evidence>
<evidence type="ECO:0000256" key="1">
    <source>
        <dbReference type="ARBA" id="ARBA00009861"/>
    </source>
</evidence>
<dbReference type="GO" id="GO:0016747">
    <property type="term" value="F:acyltransferase activity, transferring groups other than amino-acyl groups"/>
    <property type="evidence" value="ECO:0000318"/>
    <property type="project" value="GO_Central"/>
</dbReference>
<dbReference type="Gene3D" id="3.30.559.10">
    <property type="entry name" value="Chloramphenicol acetyltransferase-like domain"/>
    <property type="match status" value="2"/>
</dbReference>
<dbReference type="Proteomes" id="UP000813463">
    <property type="component" value="Chromosome 4"/>
</dbReference>
<dbReference type="AlphaFoldDB" id="A0A9R0JZJ7"/>
<dbReference type="InterPro" id="IPR023213">
    <property type="entry name" value="CAT-like_dom_sf"/>
</dbReference>
<dbReference type="RefSeq" id="XP_021852926.1">
    <property type="nucleotide sequence ID" value="XM_021997234.2"/>
</dbReference>
<proteinExistence type="inferred from homology"/>
<name>A0A9R0JZJ7_SPIOL</name>
<reference evidence="4" key="2">
    <citation type="submission" date="2025-08" db="UniProtKB">
        <authorList>
            <consortium name="RefSeq"/>
        </authorList>
    </citation>
    <scope>IDENTIFICATION</scope>
    <source>
        <tissue evidence="4">Leaf</tissue>
    </source>
</reference>
<dbReference type="GeneID" id="110792434"/>
<dbReference type="PANTHER" id="PTHR31147:SF66">
    <property type="entry name" value="OS05G0315700 PROTEIN"/>
    <property type="match status" value="1"/>
</dbReference>
<comment type="similarity">
    <text evidence="1">Belongs to the plant acyltransferase family.</text>
</comment>
<dbReference type="PANTHER" id="PTHR31147">
    <property type="entry name" value="ACYL TRANSFERASE 4"/>
    <property type="match status" value="1"/>
</dbReference>
<dbReference type="InterPro" id="IPR050898">
    <property type="entry name" value="Plant_acyltransferase"/>
</dbReference>
<dbReference type="OrthoDB" id="1483986at2759"/>
<reference evidence="3" key="1">
    <citation type="journal article" date="2021" name="Nat. Commun.">
        <title>Genomic analyses provide insights into spinach domestication and the genetic basis of agronomic traits.</title>
        <authorList>
            <person name="Cai X."/>
            <person name="Sun X."/>
            <person name="Xu C."/>
            <person name="Sun H."/>
            <person name="Wang X."/>
            <person name="Ge C."/>
            <person name="Zhang Z."/>
            <person name="Wang Q."/>
            <person name="Fei Z."/>
            <person name="Jiao C."/>
            <person name="Wang Q."/>
        </authorList>
    </citation>
    <scope>NUCLEOTIDE SEQUENCE [LARGE SCALE GENOMIC DNA]</scope>
    <source>
        <strain evidence="3">cv. Varoflay</strain>
    </source>
</reference>
<keyword evidence="2" id="KW-0808">Transferase</keyword>
<sequence length="464" mass="50413">MVTSLVFNVTRRAAELVPPSGPTPYELKELSDIDDQDGLRFQIPVIQFYRNGDEHPGGFGLKGRDPARVIKEAVSKALVSYYPFAGRLREKAGRKLVVECNGEGIMFVEADADISLKDFGEALQPPFPCLEELIYDVPGSTGVLDSPLILIQVTRLKCGGFILALRLNHTMADAPGLVQFMSAIAELARGAKSPSIQPVWERHLLSARDPPRATCEHREYEEVADTNGTIIPLDDMVHKSFFFGPTEIAALKRFVPPHLKSSTFEILTACLWRCRTIALQPDPEEVVRIMCIVNSRALFNPPLPSGFYGNAFAFPVAISSAGKLSSNPVGYALELVKKTKADVSQEYMRSLADLMVLKGRPHFTVVRTFVVSDVTRAGFADLDYGWGPPAYGGPAKGGVGAIPGVASFYIPFKNGKGEKGIVVPLCLPGNAMEIFIKELNGLLCDVPEHPIASSGSSCFISSSL</sequence>
<gene>
    <name evidence="4" type="primary">LOC110792434</name>
</gene>